<dbReference type="AlphaFoldDB" id="A0A645HUF8"/>
<protein>
    <submittedName>
        <fullName evidence="1">Uncharacterized protein</fullName>
    </submittedName>
</protein>
<sequence length="154" mass="18141">MQPMLFSGPSSISDDHRILVHAYFYMNCIDFFDLKTFSKKTILFSPDAQDYKKIIEKPSYRFKETCGTKDYVYILKDQANKGDSLIGSSICVFSWDAKPVCELRFDERINYFFVEDKSHELFAIDYDEKIWRYKMPINTTKANKSSIENGIHEH</sequence>
<reference evidence="1" key="1">
    <citation type="submission" date="2019-08" db="EMBL/GenBank/DDBJ databases">
        <authorList>
            <person name="Kucharzyk K."/>
            <person name="Murdoch R.W."/>
            <person name="Higgins S."/>
            <person name="Loffler F."/>
        </authorList>
    </citation>
    <scope>NUCLEOTIDE SEQUENCE</scope>
</reference>
<dbReference type="EMBL" id="VSSQ01100558">
    <property type="protein sequence ID" value="MPN42668.1"/>
    <property type="molecule type" value="Genomic_DNA"/>
</dbReference>
<organism evidence="1">
    <name type="scientific">bioreactor metagenome</name>
    <dbReference type="NCBI Taxonomy" id="1076179"/>
    <lineage>
        <taxon>unclassified sequences</taxon>
        <taxon>metagenomes</taxon>
        <taxon>ecological metagenomes</taxon>
    </lineage>
</organism>
<evidence type="ECO:0000313" key="1">
    <source>
        <dbReference type="EMBL" id="MPN42668.1"/>
    </source>
</evidence>
<name>A0A645HUF8_9ZZZZ</name>
<accession>A0A645HUF8</accession>
<gene>
    <name evidence="1" type="ORF">SDC9_190225</name>
</gene>
<comment type="caution">
    <text evidence="1">The sequence shown here is derived from an EMBL/GenBank/DDBJ whole genome shotgun (WGS) entry which is preliminary data.</text>
</comment>
<proteinExistence type="predicted"/>